<reference evidence="1 2" key="1">
    <citation type="journal article" date="2018" name="Front. Plant Sci.">
        <title>Red Clover (Trifolium pratense) and Zigzag Clover (T. medium) - A Picture of Genomic Similarities and Differences.</title>
        <authorList>
            <person name="Dluhosova J."/>
            <person name="Istvanek J."/>
            <person name="Nedelnik J."/>
            <person name="Repkova J."/>
        </authorList>
    </citation>
    <scope>NUCLEOTIDE SEQUENCE [LARGE SCALE GENOMIC DNA]</scope>
    <source>
        <strain evidence="2">cv. 10/8</strain>
        <tissue evidence="1">Leaf</tissue>
    </source>
</reference>
<dbReference type="Proteomes" id="UP000265520">
    <property type="component" value="Unassembled WGS sequence"/>
</dbReference>
<evidence type="ECO:0000313" key="2">
    <source>
        <dbReference type="Proteomes" id="UP000265520"/>
    </source>
</evidence>
<evidence type="ECO:0000313" key="1">
    <source>
        <dbReference type="EMBL" id="MCI08680.1"/>
    </source>
</evidence>
<comment type="caution">
    <text evidence="1">The sequence shown here is derived from an EMBL/GenBank/DDBJ whole genome shotgun (WGS) entry which is preliminary data.</text>
</comment>
<keyword evidence="2" id="KW-1185">Reference proteome</keyword>
<sequence length="90" mass="10148">MGEQLFERPLVHVLSMNVQPKNENKDSPLAMYGEICDFGATEVHELFNRDIDVGEILGTSNKLSLSGFKIFMLATTYMYTTKLDKCGVVR</sequence>
<name>A0A392PB54_9FABA</name>
<proteinExistence type="predicted"/>
<dbReference type="AlphaFoldDB" id="A0A392PB54"/>
<dbReference type="EMBL" id="LXQA010069898">
    <property type="protein sequence ID" value="MCI08680.1"/>
    <property type="molecule type" value="Genomic_DNA"/>
</dbReference>
<protein>
    <submittedName>
        <fullName evidence="1">Uncharacterized protein</fullName>
    </submittedName>
</protein>
<accession>A0A392PB54</accession>
<organism evidence="1 2">
    <name type="scientific">Trifolium medium</name>
    <dbReference type="NCBI Taxonomy" id="97028"/>
    <lineage>
        <taxon>Eukaryota</taxon>
        <taxon>Viridiplantae</taxon>
        <taxon>Streptophyta</taxon>
        <taxon>Embryophyta</taxon>
        <taxon>Tracheophyta</taxon>
        <taxon>Spermatophyta</taxon>
        <taxon>Magnoliopsida</taxon>
        <taxon>eudicotyledons</taxon>
        <taxon>Gunneridae</taxon>
        <taxon>Pentapetalae</taxon>
        <taxon>rosids</taxon>
        <taxon>fabids</taxon>
        <taxon>Fabales</taxon>
        <taxon>Fabaceae</taxon>
        <taxon>Papilionoideae</taxon>
        <taxon>50 kb inversion clade</taxon>
        <taxon>NPAAA clade</taxon>
        <taxon>Hologalegina</taxon>
        <taxon>IRL clade</taxon>
        <taxon>Trifolieae</taxon>
        <taxon>Trifolium</taxon>
    </lineage>
</organism>